<feature type="domain" description="Nudix hydrolase" evidence="3">
    <location>
        <begin position="20"/>
        <end position="145"/>
    </location>
</feature>
<dbReference type="InterPro" id="IPR020084">
    <property type="entry name" value="NUDIX_hydrolase_CS"/>
</dbReference>
<dbReference type="PROSITE" id="PS51462">
    <property type="entry name" value="NUDIX"/>
    <property type="match status" value="1"/>
</dbReference>
<dbReference type="Gene3D" id="3.90.79.10">
    <property type="entry name" value="Nucleoside Triphosphate Pyrophosphohydrolase"/>
    <property type="match status" value="1"/>
</dbReference>
<evidence type="ECO:0000313" key="5">
    <source>
        <dbReference type="Proteomes" id="UP000199051"/>
    </source>
</evidence>
<dbReference type="InterPro" id="IPR015797">
    <property type="entry name" value="NUDIX_hydrolase-like_dom_sf"/>
</dbReference>
<sequence>MSRGDGDRVVLCGQGHEHWGEHGAAGLLPVAEGHVLLQERGGGISGSGTWGMFGGARDSHEDTITAALREAGEESTLDPALVRPFGVVVEDHGGWTYETVIASAASRFPVDPVSDETAGVAWVPVDGVTDLPLFGPFAANWTRLRECLAPRVLVVDCANVMGSRPDGWWRDRAGAAARLRDRLAAADGFPGLPPFDLAYPEIILVVEGQAKRTTAVPGVEVVSADHNGDDKIVEVAQAHPGALVVTADRELRTRCTAVGASFIGPGWLQERLPD</sequence>
<dbReference type="PROSITE" id="PS00893">
    <property type="entry name" value="NUDIX_BOX"/>
    <property type="match status" value="1"/>
</dbReference>
<proteinExistence type="predicted"/>
<keyword evidence="5" id="KW-1185">Reference proteome</keyword>
<dbReference type="RefSeq" id="WP_092779044.1">
    <property type="nucleotide sequence ID" value="NZ_FOGI01000006.1"/>
</dbReference>
<evidence type="ECO:0000256" key="1">
    <source>
        <dbReference type="ARBA" id="ARBA00001946"/>
    </source>
</evidence>
<comment type="cofactor">
    <cofactor evidence="1">
        <name>Mg(2+)</name>
        <dbReference type="ChEBI" id="CHEBI:18420"/>
    </cofactor>
</comment>
<evidence type="ECO:0000259" key="3">
    <source>
        <dbReference type="PROSITE" id="PS51462"/>
    </source>
</evidence>
<dbReference type="InterPro" id="IPR000086">
    <property type="entry name" value="NUDIX_hydrolase_dom"/>
</dbReference>
<dbReference type="STRING" id="155974.SAMN04487818_106497"/>
<gene>
    <name evidence="4" type="ORF">SAMN04487818_106497</name>
</gene>
<evidence type="ECO:0000313" key="4">
    <source>
        <dbReference type="EMBL" id="SES01063.1"/>
    </source>
</evidence>
<name>A0A1H9TWD2_9PSEU</name>
<dbReference type="SUPFAM" id="SSF55811">
    <property type="entry name" value="Nudix"/>
    <property type="match status" value="1"/>
</dbReference>
<dbReference type="PANTHER" id="PTHR43046:SF2">
    <property type="entry name" value="8-OXO-DGTP DIPHOSPHATASE-RELATED"/>
    <property type="match status" value="1"/>
</dbReference>
<dbReference type="Proteomes" id="UP000199051">
    <property type="component" value="Unassembled WGS sequence"/>
</dbReference>
<keyword evidence="2" id="KW-0378">Hydrolase</keyword>
<dbReference type="GO" id="GO:0016787">
    <property type="term" value="F:hydrolase activity"/>
    <property type="evidence" value="ECO:0007669"/>
    <property type="project" value="UniProtKB-KW"/>
</dbReference>
<organism evidence="4 5">
    <name type="scientific">Actinokineospora terrae</name>
    <dbReference type="NCBI Taxonomy" id="155974"/>
    <lineage>
        <taxon>Bacteria</taxon>
        <taxon>Bacillati</taxon>
        <taxon>Actinomycetota</taxon>
        <taxon>Actinomycetes</taxon>
        <taxon>Pseudonocardiales</taxon>
        <taxon>Pseudonocardiaceae</taxon>
        <taxon>Actinokineospora</taxon>
    </lineage>
</organism>
<evidence type="ECO:0000256" key="2">
    <source>
        <dbReference type="ARBA" id="ARBA00022801"/>
    </source>
</evidence>
<accession>A0A1H9TWD2</accession>
<dbReference type="EMBL" id="FOGI01000006">
    <property type="protein sequence ID" value="SES01063.1"/>
    <property type="molecule type" value="Genomic_DNA"/>
</dbReference>
<dbReference type="PANTHER" id="PTHR43046">
    <property type="entry name" value="GDP-MANNOSE MANNOSYL HYDROLASE"/>
    <property type="match status" value="1"/>
</dbReference>
<dbReference type="AlphaFoldDB" id="A0A1H9TWD2"/>
<protein>
    <submittedName>
        <fullName evidence="4">ADP-ribose pyrophosphatase YjhB, NUDIX family</fullName>
    </submittedName>
</protein>
<dbReference type="Pfam" id="PF00293">
    <property type="entry name" value="NUDIX"/>
    <property type="match status" value="1"/>
</dbReference>
<reference evidence="5" key="1">
    <citation type="submission" date="2016-10" db="EMBL/GenBank/DDBJ databases">
        <authorList>
            <person name="Varghese N."/>
            <person name="Submissions S."/>
        </authorList>
    </citation>
    <scope>NUCLEOTIDE SEQUENCE [LARGE SCALE GENOMIC DNA]</scope>
    <source>
        <strain evidence="5">DSM 44260</strain>
    </source>
</reference>